<sequence length="446" mass="41516">MTAALLGPVGAAPAGAARTGSGPGSGDDTPGDSTFAGLLSVLAGSPAAGTDPGSPATATPTAGPGKPGRHAADDSSAQTPATEVAGTLVATVLATGGTVPLAVSGAAGSAADAIAATAAAGTAGAASTAIATAAAGALPAGSTSTTARPAPAAGHAGFAAALTGRAAPGAQPGSTPAAPHAGGPGTQPGSTAIGLPVTGPDGAAQPADPGSARPAPGTAGPVLPGAATTPTTALGTALGTAAPGTAALEATAKGGKRTHVTPQQPIDGDASTPAAPTQLGAAPAPTAAPAAPSAPSLPPVAAPAPGYAGRFIDPQPELSGALARLRSHGDGSHELTVSLHPAELGAVNVSATLHGDQLTVTVACSSDAARAAVTAALPTLHQQLAGAGFGGVDVQFGGPSQDPGHAGQQQAPGQDQPSGRHRAPEQTTTAPERRRPAQDAALDRLL</sequence>
<dbReference type="InterPro" id="IPR038610">
    <property type="entry name" value="FliK-like_C_sf"/>
</dbReference>
<keyword evidence="3" id="KW-1005">Bacterial flagellum biogenesis</keyword>
<feature type="region of interest" description="Disordered" evidence="4">
    <location>
        <begin position="1"/>
        <end position="81"/>
    </location>
</feature>
<feature type="compositionally biased region" description="Low complexity" evidence="4">
    <location>
        <begin position="401"/>
        <end position="417"/>
    </location>
</feature>
<reference evidence="6" key="1">
    <citation type="submission" date="2022-05" db="EMBL/GenBank/DDBJ databases">
        <title>Jatrophihabitans sp. SB3-54 whole genome sequence.</title>
        <authorList>
            <person name="Suh M.K."/>
            <person name="Eom M.K."/>
            <person name="Kim J.S."/>
            <person name="Kim H.S."/>
            <person name="Do H.E."/>
            <person name="Shin Y.K."/>
            <person name="Lee J.-S."/>
        </authorList>
    </citation>
    <scope>NUCLEOTIDE SEQUENCE</scope>
    <source>
        <strain evidence="6">SB3-54</strain>
    </source>
</reference>
<dbReference type="Proteomes" id="UP001164693">
    <property type="component" value="Chromosome"/>
</dbReference>
<evidence type="ECO:0000313" key="6">
    <source>
        <dbReference type="EMBL" id="WAX55439.1"/>
    </source>
</evidence>
<evidence type="ECO:0000256" key="1">
    <source>
        <dbReference type="ARBA" id="ARBA00003944"/>
    </source>
</evidence>
<organism evidence="6 7">
    <name type="scientific">Jatrophihabitans cynanchi</name>
    <dbReference type="NCBI Taxonomy" id="2944128"/>
    <lineage>
        <taxon>Bacteria</taxon>
        <taxon>Bacillati</taxon>
        <taxon>Actinomycetota</taxon>
        <taxon>Actinomycetes</taxon>
        <taxon>Jatrophihabitantales</taxon>
        <taxon>Jatrophihabitantaceae</taxon>
        <taxon>Jatrophihabitans</taxon>
    </lineage>
</organism>
<evidence type="ECO:0000256" key="2">
    <source>
        <dbReference type="ARBA" id="ARBA00009149"/>
    </source>
</evidence>
<keyword evidence="6" id="KW-0966">Cell projection</keyword>
<feature type="region of interest" description="Disordered" evidence="4">
    <location>
        <begin position="165"/>
        <end position="237"/>
    </location>
</feature>
<protein>
    <submittedName>
        <fullName evidence="6">Flagellar hook-length control protein FliK</fullName>
    </submittedName>
</protein>
<dbReference type="PANTHER" id="PTHR37533:SF2">
    <property type="entry name" value="FLAGELLAR HOOK-LENGTH CONTROL PROTEIN"/>
    <property type="match status" value="1"/>
</dbReference>
<dbReference type="PRINTS" id="PR01007">
    <property type="entry name" value="FLGHOOKFLIK"/>
</dbReference>
<feature type="compositionally biased region" description="Basic and acidic residues" evidence="4">
    <location>
        <begin position="431"/>
        <end position="446"/>
    </location>
</feature>
<comment type="similarity">
    <text evidence="2">Belongs to the FliK family.</text>
</comment>
<feature type="region of interest" description="Disordered" evidence="4">
    <location>
        <begin position="392"/>
        <end position="446"/>
    </location>
</feature>
<accession>A0ABY7JW85</accession>
<feature type="compositionally biased region" description="Low complexity" evidence="4">
    <location>
        <begin position="273"/>
        <end position="294"/>
    </location>
</feature>
<feature type="compositionally biased region" description="Low complexity" evidence="4">
    <location>
        <begin position="1"/>
        <end position="34"/>
    </location>
</feature>
<feature type="region of interest" description="Disordered" evidence="4">
    <location>
        <begin position="251"/>
        <end position="298"/>
    </location>
</feature>
<evidence type="ECO:0000256" key="3">
    <source>
        <dbReference type="ARBA" id="ARBA00022795"/>
    </source>
</evidence>
<evidence type="ECO:0000259" key="5">
    <source>
        <dbReference type="Pfam" id="PF02120"/>
    </source>
</evidence>
<dbReference type="Pfam" id="PF02120">
    <property type="entry name" value="Flg_hook"/>
    <property type="match status" value="1"/>
</dbReference>
<feature type="domain" description="Flagellar hook-length control protein-like C-terminal" evidence="5">
    <location>
        <begin position="328"/>
        <end position="397"/>
    </location>
</feature>
<dbReference type="EMBL" id="CP097463">
    <property type="protein sequence ID" value="WAX55439.1"/>
    <property type="molecule type" value="Genomic_DNA"/>
</dbReference>
<keyword evidence="6" id="KW-0969">Cilium</keyword>
<evidence type="ECO:0000313" key="7">
    <source>
        <dbReference type="Proteomes" id="UP001164693"/>
    </source>
</evidence>
<comment type="function">
    <text evidence="1">Controls the length of the flagellar hook.</text>
</comment>
<dbReference type="Gene3D" id="3.30.750.140">
    <property type="match status" value="1"/>
</dbReference>
<keyword evidence="7" id="KW-1185">Reference proteome</keyword>
<feature type="compositionally biased region" description="Low complexity" evidence="4">
    <location>
        <begin position="214"/>
        <end position="237"/>
    </location>
</feature>
<evidence type="ECO:0000256" key="4">
    <source>
        <dbReference type="SAM" id="MobiDB-lite"/>
    </source>
</evidence>
<dbReference type="InterPro" id="IPR001635">
    <property type="entry name" value="Flag_hook_Flik"/>
</dbReference>
<dbReference type="CDD" id="cd17470">
    <property type="entry name" value="T3SS_Flik_C"/>
    <property type="match status" value="1"/>
</dbReference>
<dbReference type="InterPro" id="IPR052563">
    <property type="entry name" value="FliK"/>
</dbReference>
<dbReference type="PANTHER" id="PTHR37533">
    <property type="entry name" value="FLAGELLAR HOOK-LENGTH CONTROL PROTEIN"/>
    <property type="match status" value="1"/>
</dbReference>
<dbReference type="InterPro" id="IPR021136">
    <property type="entry name" value="Flagellar_hook_control-like_C"/>
</dbReference>
<keyword evidence="6" id="KW-0282">Flagellum</keyword>
<gene>
    <name evidence="6" type="ORF">M6B22_12880</name>
</gene>
<dbReference type="RefSeq" id="WP_269441950.1">
    <property type="nucleotide sequence ID" value="NZ_CP097463.1"/>
</dbReference>
<proteinExistence type="inferred from homology"/>
<name>A0ABY7JW85_9ACTN</name>